<feature type="compositionally biased region" description="Basic and acidic residues" evidence="1">
    <location>
        <begin position="233"/>
        <end position="251"/>
    </location>
</feature>
<keyword evidence="3" id="KW-1185">Reference proteome</keyword>
<gene>
    <name evidence="2" type="ordered locus">LFE_0612</name>
</gene>
<evidence type="ECO:0008006" key="4">
    <source>
        <dbReference type="Google" id="ProtNLM"/>
    </source>
</evidence>
<name>I0IM29_LEPFC</name>
<dbReference type="RefSeq" id="WP_014448820.1">
    <property type="nucleotide sequence ID" value="NC_017094.1"/>
</dbReference>
<dbReference type="Pfam" id="PF08843">
    <property type="entry name" value="AbiEii"/>
    <property type="match status" value="1"/>
</dbReference>
<dbReference type="HOGENOM" id="CLU_101791_1_0_0"/>
<dbReference type="Proteomes" id="UP000007382">
    <property type="component" value="Chromosome"/>
</dbReference>
<proteinExistence type="predicted"/>
<dbReference type="AlphaFoldDB" id="I0IM29"/>
<dbReference type="STRING" id="1162668.LFE_0612"/>
<accession>I0IM29</accession>
<dbReference type="EMBL" id="AP012342">
    <property type="protein sequence ID" value="BAM06328.1"/>
    <property type="molecule type" value="Genomic_DNA"/>
</dbReference>
<evidence type="ECO:0000313" key="3">
    <source>
        <dbReference type="Proteomes" id="UP000007382"/>
    </source>
</evidence>
<dbReference type="InterPro" id="IPR014942">
    <property type="entry name" value="AbiEii"/>
</dbReference>
<reference evidence="3" key="2">
    <citation type="submission" date="2012-03" db="EMBL/GenBank/DDBJ databases">
        <title>The complete genome sequence of the pioneer microbe on fresh volcanic deposit, Leptospirillum ferrooxidans strain C2-3.</title>
        <authorList>
            <person name="Fujimura R."/>
            <person name="Sato Y."/>
            <person name="Nishizawa T."/>
            <person name="Nanba K."/>
            <person name="Oshima K."/>
            <person name="Hattori M."/>
            <person name="Kamijo T."/>
            <person name="Ohta H."/>
        </authorList>
    </citation>
    <scope>NUCLEOTIDE SEQUENCE [LARGE SCALE GENOMIC DNA]</scope>
    <source>
        <strain evidence="3">C2-3</strain>
    </source>
</reference>
<protein>
    <recommendedName>
        <fullName evidence="4">Nucleotidyl transferase AbiEii/AbiGii toxin family protein</fullName>
    </recommendedName>
</protein>
<feature type="region of interest" description="Disordered" evidence="1">
    <location>
        <begin position="233"/>
        <end position="258"/>
    </location>
</feature>
<dbReference type="KEGG" id="lfc:LFE_0612"/>
<organism evidence="2 3">
    <name type="scientific">Leptospirillum ferrooxidans (strain C2-3)</name>
    <dbReference type="NCBI Taxonomy" id="1162668"/>
    <lineage>
        <taxon>Bacteria</taxon>
        <taxon>Pseudomonadati</taxon>
        <taxon>Nitrospirota</taxon>
        <taxon>Nitrospiria</taxon>
        <taxon>Nitrospirales</taxon>
        <taxon>Nitrospiraceae</taxon>
        <taxon>Leptospirillum</taxon>
    </lineage>
</organism>
<evidence type="ECO:0000313" key="2">
    <source>
        <dbReference type="EMBL" id="BAM06328.1"/>
    </source>
</evidence>
<reference evidence="2 3" key="1">
    <citation type="journal article" date="2012" name="J. Bacteriol.">
        <title>Complete Genome Sequence of Leptospirillum ferrooxidans Strain C2-3, Isolated from a Fresh Volcanic Ash Deposit on the Island of Miyake, Japan.</title>
        <authorList>
            <person name="Fujimura R."/>
            <person name="Sato Y."/>
            <person name="Nishizawa T."/>
            <person name="Oshima K."/>
            <person name="Kim S.-W."/>
            <person name="Hattori M."/>
            <person name="Kamijo T."/>
            <person name="Ohta H."/>
        </authorList>
    </citation>
    <scope>NUCLEOTIDE SEQUENCE [LARGE SCALE GENOMIC DNA]</scope>
    <source>
        <strain evidence="2 3">C2-3</strain>
    </source>
</reference>
<dbReference type="eggNOG" id="ENOG5032HF7">
    <property type="taxonomic scope" value="Bacteria"/>
</dbReference>
<sequence length="258" mass="29002">MSQIEKKEMDHWQSAGGWKSLEKTAADIVSAAEASAGSVRMSPLLGGGTRLMLEMNHRISRDIDLFIRDPQWIGLISPRLNEKVENLVSGYEEDATFLKLKFPEGEIDFIVRMSLTGLPPETSEKSLFLLDPIEEVLAKKLFYRGASLTSRDLFDWACIESMYPGSVDSQRIARLVNSRAPEIRQSLEMMANSSSAKRMWNLIETPIEMDFDKTVSWGKNRLNAYWDLSLAGKEGHGGRSVSGRESKKEKNPGYGFGF</sequence>
<dbReference type="PATRIC" id="fig|1162668.3.peg.716"/>
<evidence type="ECO:0000256" key="1">
    <source>
        <dbReference type="SAM" id="MobiDB-lite"/>
    </source>
</evidence>